<dbReference type="Proteomes" id="UP001148629">
    <property type="component" value="Unassembled WGS sequence"/>
</dbReference>
<evidence type="ECO:0000313" key="2">
    <source>
        <dbReference type="Proteomes" id="UP001148629"/>
    </source>
</evidence>
<dbReference type="EMBL" id="JANRMS010000182">
    <property type="protein sequence ID" value="KAJ3544731.1"/>
    <property type="molecule type" value="Genomic_DNA"/>
</dbReference>
<keyword evidence="2" id="KW-1185">Reference proteome</keyword>
<accession>A0ACC1SR34</accession>
<reference evidence="1" key="1">
    <citation type="submission" date="2022-08" db="EMBL/GenBank/DDBJ databases">
        <title>Genome Sequence of Fusarium decemcellulare.</title>
        <authorList>
            <person name="Buettner E."/>
        </authorList>
    </citation>
    <scope>NUCLEOTIDE SEQUENCE</scope>
    <source>
        <strain evidence="1">Babe19</strain>
    </source>
</reference>
<gene>
    <name evidence="1" type="ORF">NM208_g2900</name>
</gene>
<protein>
    <submittedName>
        <fullName evidence="1">Uncharacterized protein</fullName>
    </submittedName>
</protein>
<comment type="caution">
    <text evidence="1">The sequence shown here is derived from an EMBL/GenBank/DDBJ whole genome shotgun (WGS) entry which is preliminary data.</text>
</comment>
<sequence>MPDAVKDEHVQVGGNTDPSVAVAIEDEQSMSLRQAFRRYPSAVFWSIAILFAFPPFVEKFGTYFPELGKKAIPGDWQVALGNAAACGSFIGLLINGYVTEKFGHRKVTIVGLALMSGIIFITFFAPNIKVLIAGQVLVGIPWGIFAIMGSAYSSEICPLALRGYLLAFVNICWVIGQLIAAGVLQGFINNTSALGYRIPWAIQWVWPIPLILLAFFAPDSPWWLVRQGRESDAEKSMKRLSSGLSDTEIKQKVAMMIHTTELEKSLCADATYLECFKGINLRRTEIASMTLCSQTLPGQAMCYSASYFFTQAGLDASDAYKLNFGSLALAFFATILSWGLMSRFGRRTLILTGLSLLCAVLLSIGAAAFTTSRASMWAQSALAIVWLAVYSATIGPQTFTLAAEISATRLRSQTISIARNAYIIVGIIDNTIQPYLINPTEANLKGKAALVWFGIGVLTLLWAVFRLPETKGKTYEELDVLFEKKVPAWRFASTRLDVIAEAEILRNPGKQIADVERVGH</sequence>
<name>A0ACC1SR34_9HYPO</name>
<evidence type="ECO:0000313" key="1">
    <source>
        <dbReference type="EMBL" id="KAJ3544731.1"/>
    </source>
</evidence>
<proteinExistence type="predicted"/>
<organism evidence="1 2">
    <name type="scientific">Fusarium decemcellulare</name>
    <dbReference type="NCBI Taxonomy" id="57161"/>
    <lineage>
        <taxon>Eukaryota</taxon>
        <taxon>Fungi</taxon>
        <taxon>Dikarya</taxon>
        <taxon>Ascomycota</taxon>
        <taxon>Pezizomycotina</taxon>
        <taxon>Sordariomycetes</taxon>
        <taxon>Hypocreomycetidae</taxon>
        <taxon>Hypocreales</taxon>
        <taxon>Nectriaceae</taxon>
        <taxon>Fusarium</taxon>
        <taxon>Fusarium decemcellulare species complex</taxon>
    </lineage>
</organism>